<dbReference type="EMBL" id="JAHHGZ010000025">
    <property type="protein sequence ID" value="MBW4669867.1"/>
    <property type="molecule type" value="Genomic_DNA"/>
</dbReference>
<sequence>MKKIVFFACCMALIVSVGAAVAQNFSQNSQSSFVHSESNSESGDDMNSFSSFSSQQSSSNSSSYQQSTLSLSAENLNQPHILSINSSGNQLNGEITVNGRAIKRFTNNKVEIDLSPYLSVGEQKVQISARYAPVGSAVNVQVSGPGTNVIQQTNGDGVLNSTINLSVH</sequence>
<protein>
    <submittedName>
        <fullName evidence="3">Uncharacterized protein</fullName>
    </submittedName>
</protein>
<reference evidence="3" key="1">
    <citation type="submission" date="2021-05" db="EMBL/GenBank/DDBJ databases">
        <authorList>
            <person name="Pietrasiak N."/>
            <person name="Ward R."/>
            <person name="Stajich J.E."/>
            <person name="Kurbessoian T."/>
        </authorList>
    </citation>
    <scope>NUCLEOTIDE SEQUENCE</scope>
    <source>
        <strain evidence="3">GSE-NOS-MK-12-04C</strain>
    </source>
</reference>
<evidence type="ECO:0000256" key="1">
    <source>
        <dbReference type="SAM" id="MobiDB-lite"/>
    </source>
</evidence>
<reference evidence="3" key="2">
    <citation type="journal article" date="2022" name="Microbiol. Resour. Announc.">
        <title>Metagenome Sequencing to Explore Phylogenomics of Terrestrial Cyanobacteria.</title>
        <authorList>
            <person name="Ward R.D."/>
            <person name="Stajich J.E."/>
            <person name="Johansen J.R."/>
            <person name="Huntemann M."/>
            <person name="Clum A."/>
            <person name="Foster B."/>
            <person name="Foster B."/>
            <person name="Roux S."/>
            <person name="Palaniappan K."/>
            <person name="Varghese N."/>
            <person name="Mukherjee S."/>
            <person name="Reddy T.B.K."/>
            <person name="Daum C."/>
            <person name="Copeland A."/>
            <person name="Chen I.A."/>
            <person name="Ivanova N.N."/>
            <person name="Kyrpides N.C."/>
            <person name="Shapiro N."/>
            <person name="Eloe-Fadrosh E.A."/>
            <person name="Pietrasiak N."/>
        </authorList>
    </citation>
    <scope>NUCLEOTIDE SEQUENCE</scope>
    <source>
        <strain evidence="3">GSE-NOS-MK-12-04C</strain>
    </source>
</reference>
<accession>A0A951UUJ7</accession>
<feature type="region of interest" description="Disordered" evidence="1">
    <location>
        <begin position="33"/>
        <end position="64"/>
    </location>
</feature>
<organism evidence="3 4">
    <name type="scientific">Cyanomargarita calcarea GSE-NOS-MK-12-04C</name>
    <dbReference type="NCBI Taxonomy" id="2839659"/>
    <lineage>
        <taxon>Bacteria</taxon>
        <taxon>Bacillati</taxon>
        <taxon>Cyanobacteriota</taxon>
        <taxon>Cyanophyceae</taxon>
        <taxon>Nostocales</taxon>
        <taxon>Cyanomargaritaceae</taxon>
        <taxon>Cyanomargarita</taxon>
    </lineage>
</organism>
<dbReference type="Proteomes" id="UP000729701">
    <property type="component" value="Unassembled WGS sequence"/>
</dbReference>
<evidence type="ECO:0000256" key="2">
    <source>
        <dbReference type="SAM" id="SignalP"/>
    </source>
</evidence>
<feature type="chain" id="PRO_5038052017" evidence="2">
    <location>
        <begin position="23"/>
        <end position="168"/>
    </location>
</feature>
<feature type="signal peptide" evidence="2">
    <location>
        <begin position="1"/>
        <end position="22"/>
    </location>
</feature>
<name>A0A951UUJ7_9CYAN</name>
<gene>
    <name evidence="3" type="ORF">KME60_21250</name>
</gene>
<keyword evidence="2" id="KW-0732">Signal</keyword>
<evidence type="ECO:0000313" key="4">
    <source>
        <dbReference type="Proteomes" id="UP000729701"/>
    </source>
</evidence>
<evidence type="ECO:0000313" key="3">
    <source>
        <dbReference type="EMBL" id="MBW4669867.1"/>
    </source>
</evidence>
<proteinExistence type="predicted"/>
<comment type="caution">
    <text evidence="3">The sequence shown here is derived from an EMBL/GenBank/DDBJ whole genome shotgun (WGS) entry which is preliminary data.</text>
</comment>
<dbReference type="AlphaFoldDB" id="A0A951UUJ7"/>